<dbReference type="AlphaFoldDB" id="A0A0K1ED71"/>
<keyword evidence="2" id="KW-1185">Reference proteome</keyword>
<evidence type="ECO:0000313" key="1">
    <source>
        <dbReference type="EMBL" id="AKT38523.1"/>
    </source>
</evidence>
<evidence type="ECO:0000313" key="2">
    <source>
        <dbReference type="Proteomes" id="UP000067626"/>
    </source>
</evidence>
<accession>A0A0K1ED71</accession>
<dbReference type="STRING" id="52.CMC5_026700"/>
<organism evidence="1 2">
    <name type="scientific">Chondromyces crocatus</name>
    <dbReference type="NCBI Taxonomy" id="52"/>
    <lineage>
        <taxon>Bacteria</taxon>
        <taxon>Pseudomonadati</taxon>
        <taxon>Myxococcota</taxon>
        <taxon>Polyangia</taxon>
        <taxon>Polyangiales</taxon>
        <taxon>Polyangiaceae</taxon>
        <taxon>Chondromyces</taxon>
    </lineage>
</organism>
<evidence type="ECO:0008006" key="3">
    <source>
        <dbReference type="Google" id="ProtNLM"/>
    </source>
</evidence>
<dbReference type="InterPro" id="IPR027417">
    <property type="entry name" value="P-loop_NTPase"/>
</dbReference>
<dbReference type="RefSeq" id="WP_050430735.1">
    <property type="nucleotide sequence ID" value="NZ_CP012159.1"/>
</dbReference>
<dbReference type="Gene3D" id="3.40.50.300">
    <property type="entry name" value="P-loop containing nucleotide triphosphate hydrolases"/>
    <property type="match status" value="1"/>
</dbReference>
<gene>
    <name evidence="1" type="ORF">CMC5_026700</name>
</gene>
<dbReference type="SUPFAM" id="SSF52540">
    <property type="entry name" value="P-loop containing nucleoside triphosphate hydrolases"/>
    <property type="match status" value="1"/>
</dbReference>
<dbReference type="EMBL" id="CP012159">
    <property type="protein sequence ID" value="AKT38523.1"/>
    <property type="molecule type" value="Genomic_DNA"/>
</dbReference>
<name>A0A0K1ED71_CHOCO</name>
<dbReference type="KEGG" id="ccro:CMC5_026700"/>
<proteinExistence type="predicted"/>
<dbReference type="Proteomes" id="UP000067626">
    <property type="component" value="Chromosome"/>
</dbReference>
<reference evidence="1 2" key="1">
    <citation type="submission" date="2015-07" db="EMBL/GenBank/DDBJ databases">
        <title>Genome analysis of myxobacterium Chondromyces crocatus Cm c5 reveals a high potential for natural compound synthesis and the genetic basis for the loss of fruiting body formation.</title>
        <authorList>
            <person name="Zaburannyi N."/>
            <person name="Bunk B."/>
            <person name="Maier J."/>
            <person name="Overmann J."/>
            <person name="Mueller R."/>
        </authorList>
    </citation>
    <scope>NUCLEOTIDE SEQUENCE [LARGE SCALE GENOMIC DNA]</scope>
    <source>
        <strain evidence="1 2">Cm c5</strain>
    </source>
</reference>
<dbReference type="OrthoDB" id="5536747at2"/>
<dbReference type="CDD" id="cd00882">
    <property type="entry name" value="Ras_like_GTPase"/>
    <property type="match status" value="1"/>
</dbReference>
<sequence length="182" mass="20512">MKSKRIVYVGPGLSGRTTSILSLFNQSGQDERRYFDLYDEGCPLTLPSGETIIPRVSGGRPTLYRGADGRPRANRMGLDLEWLCEADGIVFVIDSQRLRQEANVFEFDLLKQDLLYQGQDVEKKPPIFQVNKRDLTMCDLMSLDELRSAFPTQHDVLVESKAREGVGTMEAVLALLQRMRGA</sequence>
<protein>
    <recommendedName>
        <fullName evidence="3">Gliding motility protein</fullName>
    </recommendedName>
</protein>